<dbReference type="AlphaFoldDB" id="A0A0F7ZI83"/>
<evidence type="ECO:0000256" key="1">
    <source>
        <dbReference type="PROSITE-ProRule" id="PRU00047"/>
    </source>
</evidence>
<evidence type="ECO:0000313" key="4">
    <source>
        <dbReference type="EMBL" id="KJZ68345.1"/>
    </source>
</evidence>
<dbReference type="Gene3D" id="4.10.60.10">
    <property type="entry name" value="Zinc finger, CCHC-type"/>
    <property type="match status" value="1"/>
</dbReference>
<dbReference type="InterPro" id="IPR036875">
    <property type="entry name" value="Znf_CCHC_sf"/>
</dbReference>
<feature type="region of interest" description="Disordered" evidence="2">
    <location>
        <begin position="1"/>
        <end position="32"/>
    </location>
</feature>
<keyword evidence="1" id="KW-0862">Zinc</keyword>
<protein>
    <recommendedName>
        <fullName evidence="3">CCHC-type domain-containing protein</fullName>
    </recommendedName>
</protein>
<proteinExistence type="predicted"/>
<feature type="compositionally biased region" description="Polar residues" evidence="2">
    <location>
        <begin position="1"/>
        <end position="10"/>
    </location>
</feature>
<dbReference type="Pfam" id="PF00098">
    <property type="entry name" value="zf-CCHC"/>
    <property type="match status" value="1"/>
</dbReference>
<feature type="compositionally biased region" description="Basic and acidic residues" evidence="2">
    <location>
        <begin position="254"/>
        <end position="282"/>
    </location>
</feature>
<dbReference type="SMART" id="SM00343">
    <property type="entry name" value="ZnF_C2HC"/>
    <property type="match status" value="1"/>
</dbReference>
<dbReference type="GO" id="GO:0008270">
    <property type="term" value="F:zinc ion binding"/>
    <property type="evidence" value="ECO:0007669"/>
    <property type="project" value="UniProtKB-KW"/>
</dbReference>
<evidence type="ECO:0000313" key="5">
    <source>
        <dbReference type="Proteomes" id="UP000054481"/>
    </source>
</evidence>
<organism evidence="4 5">
    <name type="scientific">Hirsutella minnesotensis 3608</name>
    <dbReference type="NCBI Taxonomy" id="1043627"/>
    <lineage>
        <taxon>Eukaryota</taxon>
        <taxon>Fungi</taxon>
        <taxon>Dikarya</taxon>
        <taxon>Ascomycota</taxon>
        <taxon>Pezizomycotina</taxon>
        <taxon>Sordariomycetes</taxon>
        <taxon>Hypocreomycetidae</taxon>
        <taxon>Hypocreales</taxon>
        <taxon>Ophiocordycipitaceae</taxon>
        <taxon>Hirsutella</taxon>
    </lineage>
</organism>
<feature type="compositionally biased region" description="Basic and acidic residues" evidence="2">
    <location>
        <begin position="206"/>
        <end position="217"/>
    </location>
</feature>
<dbReference type="InterPro" id="IPR001878">
    <property type="entry name" value="Znf_CCHC"/>
</dbReference>
<feature type="compositionally biased region" description="Basic residues" evidence="2">
    <location>
        <begin position="362"/>
        <end position="371"/>
    </location>
</feature>
<feature type="region of interest" description="Disordered" evidence="2">
    <location>
        <begin position="202"/>
        <end position="334"/>
    </location>
</feature>
<dbReference type="Proteomes" id="UP000054481">
    <property type="component" value="Unassembled WGS sequence"/>
</dbReference>
<dbReference type="PROSITE" id="PS50158">
    <property type="entry name" value="ZF_CCHC"/>
    <property type="match status" value="1"/>
</dbReference>
<evidence type="ECO:0000259" key="3">
    <source>
        <dbReference type="PROSITE" id="PS50158"/>
    </source>
</evidence>
<dbReference type="GO" id="GO:0003676">
    <property type="term" value="F:nucleic acid binding"/>
    <property type="evidence" value="ECO:0007669"/>
    <property type="project" value="InterPro"/>
</dbReference>
<feature type="compositionally biased region" description="Basic and acidic residues" evidence="2">
    <location>
        <begin position="372"/>
        <end position="388"/>
    </location>
</feature>
<gene>
    <name evidence="4" type="ORF">HIM_12267</name>
</gene>
<dbReference type="OrthoDB" id="5152741at2759"/>
<feature type="compositionally biased region" description="Basic and acidic residues" evidence="2">
    <location>
        <begin position="237"/>
        <end position="248"/>
    </location>
</feature>
<sequence>MTQNGASHGTDASEQKPAKRKPTLPDPQRFDGTRKKFRAWQLEMQSKLRVDGVAIGSPADQFAYIYARLDQIPQSMAAAFFERGGPDGRFDPDLFMQYLVSCYADPNAEQRALTRLETMRQGPKESFAAFLPKFEKELAESGGATWADSVRINTLKRVINQELRTHLAGQLNLPREYPAFVNALQNLGANLEDLRFYNQHTNNKSLDVKSPSKDRPQGQKLRSPVSTPVAVTPPPSVHEDRMDWEPVKASRLTDVGKPRERNHFVPLEERTCYKRQERREQTPTKGRGGSSKPSEHREMLPVPKSPAEPPAAPEDTMDWEPVKAHRLANGKRPAEGSRYLPLEERRCYECGKLGHIAVNCSKNKRQQQKTKVRVEEKTKSSRAKHQEPAESSSDEASDECSENE</sequence>
<accession>A0A0F7ZI83</accession>
<dbReference type="SUPFAM" id="SSF57756">
    <property type="entry name" value="Retrovirus zinc finger-like domains"/>
    <property type="match status" value="1"/>
</dbReference>
<name>A0A0F7ZI83_9HYPO</name>
<feature type="compositionally biased region" description="Pro residues" evidence="2">
    <location>
        <begin position="303"/>
        <end position="312"/>
    </location>
</feature>
<feature type="compositionally biased region" description="Acidic residues" evidence="2">
    <location>
        <begin position="392"/>
        <end position="404"/>
    </location>
</feature>
<reference evidence="4 5" key="1">
    <citation type="journal article" date="2014" name="Genome Biol. Evol.">
        <title>Comparative genomics and transcriptomics analyses reveal divergent lifestyle features of nematode endoparasitic fungus Hirsutella minnesotensis.</title>
        <authorList>
            <person name="Lai Y."/>
            <person name="Liu K."/>
            <person name="Zhang X."/>
            <person name="Zhang X."/>
            <person name="Li K."/>
            <person name="Wang N."/>
            <person name="Shu C."/>
            <person name="Wu Y."/>
            <person name="Wang C."/>
            <person name="Bushley K.E."/>
            <person name="Xiang M."/>
            <person name="Liu X."/>
        </authorList>
    </citation>
    <scope>NUCLEOTIDE SEQUENCE [LARGE SCALE GENOMIC DNA]</scope>
    <source>
        <strain evidence="4 5">3608</strain>
    </source>
</reference>
<feature type="domain" description="CCHC-type" evidence="3">
    <location>
        <begin position="345"/>
        <end position="362"/>
    </location>
</feature>
<feature type="region of interest" description="Disordered" evidence="2">
    <location>
        <begin position="361"/>
        <end position="404"/>
    </location>
</feature>
<keyword evidence="1" id="KW-0863">Zinc-finger</keyword>
<evidence type="ECO:0000256" key="2">
    <source>
        <dbReference type="SAM" id="MobiDB-lite"/>
    </source>
</evidence>
<dbReference type="EMBL" id="KQ030924">
    <property type="protein sequence ID" value="KJZ68345.1"/>
    <property type="molecule type" value="Genomic_DNA"/>
</dbReference>
<keyword evidence="5" id="KW-1185">Reference proteome</keyword>
<keyword evidence="1" id="KW-0479">Metal-binding</keyword>